<dbReference type="InterPro" id="IPR008972">
    <property type="entry name" value="Cupredoxin"/>
</dbReference>
<keyword evidence="2" id="KW-0560">Oxidoreductase</keyword>
<evidence type="ECO:0000256" key="2">
    <source>
        <dbReference type="ARBA" id="ARBA00023002"/>
    </source>
</evidence>
<dbReference type="GO" id="GO:0016491">
    <property type="term" value="F:oxidoreductase activity"/>
    <property type="evidence" value="ECO:0007669"/>
    <property type="project" value="UniProtKB-KW"/>
</dbReference>
<dbReference type="PANTHER" id="PTHR11709:SF2">
    <property type="entry name" value="MULTICOPPER OXIDASE LPR1"/>
    <property type="match status" value="1"/>
</dbReference>
<dbReference type="PANTHER" id="PTHR11709">
    <property type="entry name" value="MULTI-COPPER OXIDASE"/>
    <property type="match status" value="1"/>
</dbReference>
<name>A0A0L1JVA4_9RHOB</name>
<dbReference type="SUPFAM" id="SSF49503">
    <property type="entry name" value="Cupredoxins"/>
    <property type="match status" value="3"/>
</dbReference>
<dbReference type="PROSITE" id="PS00080">
    <property type="entry name" value="MULTICOPPER_OXIDASE2"/>
    <property type="match status" value="1"/>
</dbReference>
<dbReference type="CDD" id="cd13861">
    <property type="entry name" value="CuRO_1_CumA_like"/>
    <property type="match status" value="1"/>
</dbReference>
<protein>
    <submittedName>
        <fullName evidence="6">Multicopper oxidase</fullName>
    </submittedName>
</protein>
<keyword evidence="1" id="KW-0479">Metal-binding</keyword>
<reference evidence="6 7" key="1">
    <citation type="journal article" date="2015" name="Int. J. Syst. Evol. Microbiol.">
        <title>Aestuariivita atlantica sp. nov., isolated from deep sea sediment of the Atlantic Ocean.</title>
        <authorList>
            <person name="Li G."/>
            <person name="Lai Q."/>
            <person name="Du Y."/>
            <person name="Liu X."/>
            <person name="Sun F."/>
            <person name="Shao Z."/>
        </authorList>
    </citation>
    <scope>NUCLEOTIDE SEQUENCE [LARGE SCALE GENOMIC DNA]</scope>
    <source>
        <strain evidence="6 7">22II-S11-z3</strain>
    </source>
</reference>
<feature type="domain" description="Plastocyanin-like" evidence="4">
    <location>
        <begin position="298"/>
        <end position="396"/>
    </location>
</feature>
<evidence type="ECO:0000259" key="3">
    <source>
        <dbReference type="Pfam" id="PF00394"/>
    </source>
</evidence>
<dbReference type="AlphaFoldDB" id="A0A0L1JVA4"/>
<dbReference type="InterPro" id="IPR002355">
    <property type="entry name" value="Cu_oxidase_Cu_BS"/>
</dbReference>
<dbReference type="EMBL" id="AQQZ01000001">
    <property type="protein sequence ID" value="KNG95680.1"/>
    <property type="molecule type" value="Genomic_DNA"/>
</dbReference>
<organism evidence="6 7">
    <name type="scientific">Pseudaestuariivita atlantica</name>
    <dbReference type="NCBI Taxonomy" id="1317121"/>
    <lineage>
        <taxon>Bacteria</taxon>
        <taxon>Pseudomonadati</taxon>
        <taxon>Pseudomonadota</taxon>
        <taxon>Alphaproteobacteria</taxon>
        <taxon>Rhodobacterales</taxon>
        <taxon>Paracoccaceae</taxon>
        <taxon>Pseudaestuariivita</taxon>
    </lineage>
</organism>
<proteinExistence type="predicted"/>
<evidence type="ECO:0000256" key="1">
    <source>
        <dbReference type="ARBA" id="ARBA00022723"/>
    </source>
</evidence>
<evidence type="ECO:0000313" key="6">
    <source>
        <dbReference type="EMBL" id="KNG95680.1"/>
    </source>
</evidence>
<gene>
    <name evidence="6" type="ORF">ATO11_02005</name>
</gene>
<dbReference type="Pfam" id="PF07731">
    <property type="entry name" value="Cu-oxidase_2"/>
    <property type="match status" value="1"/>
</dbReference>
<dbReference type="Gene3D" id="2.60.40.420">
    <property type="entry name" value="Cupredoxins - blue copper proteins"/>
    <property type="match status" value="3"/>
</dbReference>
<keyword evidence="7" id="KW-1185">Reference proteome</keyword>
<dbReference type="STRING" id="1317121.ATO11_02005"/>
<evidence type="ECO:0000259" key="4">
    <source>
        <dbReference type="Pfam" id="PF07731"/>
    </source>
</evidence>
<dbReference type="InterPro" id="IPR011706">
    <property type="entry name" value="Cu-oxidase_C"/>
</dbReference>
<dbReference type="InterPro" id="IPR045087">
    <property type="entry name" value="Cu-oxidase_fam"/>
</dbReference>
<evidence type="ECO:0000259" key="5">
    <source>
        <dbReference type="Pfam" id="PF07732"/>
    </source>
</evidence>
<dbReference type="GO" id="GO:0005507">
    <property type="term" value="F:copper ion binding"/>
    <property type="evidence" value="ECO:0007669"/>
    <property type="project" value="InterPro"/>
</dbReference>
<dbReference type="InterPro" id="IPR001117">
    <property type="entry name" value="Cu-oxidase_2nd"/>
</dbReference>
<feature type="domain" description="Plastocyanin-like" evidence="5">
    <location>
        <begin position="11"/>
        <end position="118"/>
    </location>
</feature>
<dbReference type="InterPro" id="IPR011707">
    <property type="entry name" value="Cu-oxidase-like_N"/>
</dbReference>
<dbReference type="Proteomes" id="UP000036938">
    <property type="component" value="Unassembled WGS sequence"/>
</dbReference>
<sequence length="397" mass="43170">MLRPGAVTARIGGVKQELLGFNGSWPGPELRARQGDEMRIRVENGLQDGALVHWHGLRVPNRMDGVNVLTQDVIPPGRSFDYRFDLPDAGTYWYHSHYISYDQVSRGLFGPLIIDERQKPDVDRDITVQLFDMLVDADGVYDEDTGPEQFTAAGRLGNVAMALASSDGVTVGERVRLRLINPSIDRVYDLRIDGLDGRIVALDGMPLEAPRAAPGIVLAPGQRCDLIGDVTGDIVFRDADAPDLGRIASSGQRPRRATAIPALVPNPMPRPNGREARATVVMQGGAGGSAHAGFGTWALNDVSGLPRKPLLNVRRGTTARITLRNDTAFDHVMHLHGHHFRELSADGAPGDYRDGTLVGAGEARDILCVLDNPGDWMLHCHMLSHQADGMATWLRVG</sequence>
<evidence type="ECO:0000313" key="7">
    <source>
        <dbReference type="Proteomes" id="UP000036938"/>
    </source>
</evidence>
<dbReference type="Pfam" id="PF00394">
    <property type="entry name" value="Cu-oxidase"/>
    <property type="match status" value="1"/>
</dbReference>
<accession>A0A0L1JVA4</accession>
<dbReference type="Pfam" id="PF07732">
    <property type="entry name" value="Cu-oxidase_3"/>
    <property type="match status" value="1"/>
</dbReference>
<comment type="caution">
    <text evidence="6">The sequence shown here is derived from an EMBL/GenBank/DDBJ whole genome shotgun (WGS) entry which is preliminary data.</text>
</comment>
<dbReference type="PATRIC" id="fig|1317121.7.peg.403"/>
<feature type="domain" description="Plastocyanin-like" evidence="3">
    <location>
        <begin position="169"/>
        <end position="227"/>
    </location>
</feature>